<keyword evidence="2" id="KW-0472">Membrane</keyword>
<feature type="region of interest" description="Disordered" evidence="1">
    <location>
        <begin position="1"/>
        <end position="53"/>
    </location>
</feature>
<dbReference type="STRING" id="379097.SE23_20500"/>
<name>A0A0A5JRH5_PHOS4</name>
<feature type="transmembrane region" description="Helical" evidence="2">
    <location>
        <begin position="182"/>
        <end position="200"/>
    </location>
</feature>
<keyword evidence="2" id="KW-0812">Transmembrane</keyword>
<evidence type="ECO:0000256" key="2">
    <source>
        <dbReference type="SAM" id="Phobius"/>
    </source>
</evidence>
<reference evidence="3 4" key="1">
    <citation type="submission" date="2014-10" db="EMBL/GenBank/DDBJ databases">
        <title>Genome sequencing of Vibrio sinaloensis T08.</title>
        <authorList>
            <person name="Chan K.-G."/>
            <person name="Mohamad N.I."/>
        </authorList>
    </citation>
    <scope>NUCLEOTIDE SEQUENCE [LARGE SCALE GENOMIC DNA]</scope>
    <source>
        <strain evidence="3 4">T08</strain>
    </source>
</reference>
<evidence type="ECO:0000256" key="1">
    <source>
        <dbReference type="SAM" id="MobiDB-lite"/>
    </source>
</evidence>
<gene>
    <name evidence="3" type="ORF">NM06_01670</name>
</gene>
<sequence>SGGDGGNSGGDGGDSGGNGGDSGGNGGDSGGNGGNGGSSGGTNGGGSSSGGSSGFNDRALLNAIGQVKGAIADMDSNLSGSIDGVSDKLDDLFGGADRPFTAPTSTPWTDNRLMNAATAMKLEVEQLNDKYEKLVTESPLKLGKMSFNNASYESTAFTLSRADWDVNVEFNLFGVLGSNTDSIRNVIIFMASLFAAFILLSSGRKQ</sequence>
<feature type="non-terminal residue" evidence="3">
    <location>
        <position position="1"/>
    </location>
</feature>
<evidence type="ECO:0000313" key="3">
    <source>
        <dbReference type="EMBL" id="KGY10543.1"/>
    </source>
</evidence>
<keyword evidence="2" id="KW-1133">Transmembrane helix</keyword>
<organism evidence="3 4">
    <name type="scientific">Photobacterium sp. (strain ATCC 43367)</name>
    <dbReference type="NCBI Taxonomy" id="379097"/>
    <lineage>
        <taxon>Bacteria</taxon>
        <taxon>Pseudomonadati</taxon>
        <taxon>Pseudomonadota</taxon>
        <taxon>Gammaproteobacteria</taxon>
        <taxon>Vibrionales</taxon>
        <taxon>Vibrionaceae</taxon>
        <taxon>Vibrio</taxon>
        <taxon>Vibrio oreintalis group</taxon>
    </lineage>
</organism>
<proteinExistence type="predicted"/>
<dbReference type="Proteomes" id="UP000030451">
    <property type="component" value="Unassembled WGS sequence"/>
</dbReference>
<dbReference type="EMBL" id="JRWP01000003">
    <property type="protein sequence ID" value="KGY10543.1"/>
    <property type="molecule type" value="Genomic_DNA"/>
</dbReference>
<dbReference type="AlphaFoldDB" id="A0A0A5JRH5"/>
<evidence type="ECO:0000313" key="4">
    <source>
        <dbReference type="Proteomes" id="UP000030451"/>
    </source>
</evidence>
<protein>
    <submittedName>
        <fullName evidence="3">Uncharacterized protein</fullName>
    </submittedName>
</protein>
<comment type="caution">
    <text evidence="3">The sequence shown here is derived from an EMBL/GenBank/DDBJ whole genome shotgun (WGS) entry which is preliminary data.</text>
</comment>
<accession>A0A0A5JRH5</accession>
<dbReference type="RefSeq" id="WP_038187303.1">
    <property type="nucleotide sequence ID" value="NZ_JRWP01000003.1"/>
</dbReference>